<dbReference type="GO" id="GO:0006893">
    <property type="term" value="P:Golgi to plasma membrane transport"/>
    <property type="evidence" value="ECO:0007669"/>
    <property type="project" value="TreeGrafter"/>
</dbReference>
<dbReference type="InterPro" id="IPR048359">
    <property type="entry name" value="EXOC6_Sec15_N"/>
</dbReference>
<evidence type="ECO:0000313" key="8">
    <source>
        <dbReference type="EMBL" id="VVT45345.1"/>
    </source>
</evidence>
<dbReference type="RefSeq" id="XP_031851333.1">
    <property type="nucleotide sequence ID" value="XM_031995442.1"/>
</dbReference>
<evidence type="ECO:0000259" key="6">
    <source>
        <dbReference type="Pfam" id="PF04091"/>
    </source>
</evidence>
<dbReference type="EMBL" id="CABVLU010000001">
    <property type="protein sequence ID" value="VVT45345.1"/>
    <property type="molecule type" value="Genomic_DNA"/>
</dbReference>
<comment type="function">
    <text evidence="5">Component of the exocyst complex involved in the docking of exocytic vesicles with fusion sites on the plasma membrane.</text>
</comment>
<keyword evidence="9" id="KW-1185">Reference proteome</keyword>
<dbReference type="PANTHER" id="PTHR12702:SF0">
    <property type="entry name" value="EXOCYST COMPLEX COMPONENT 6"/>
    <property type="match status" value="1"/>
</dbReference>
<reference evidence="8 9" key="1">
    <citation type="submission" date="2019-09" db="EMBL/GenBank/DDBJ databases">
        <authorList>
            <person name="Brejova B."/>
        </authorList>
    </citation>
    <scope>NUCLEOTIDE SEQUENCE [LARGE SCALE GENOMIC DNA]</scope>
</reference>
<dbReference type="OrthoDB" id="10267033at2759"/>
<keyword evidence="4" id="KW-0175">Coiled coil</keyword>
<evidence type="ECO:0000256" key="1">
    <source>
        <dbReference type="ARBA" id="ARBA00007944"/>
    </source>
</evidence>
<accession>A0A5E8B1H8</accession>
<dbReference type="InterPro" id="IPR007225">
    <property type="entry name" value="EXOC6/Sec15"/>
</dbReference>
<name>A0A5E8B1H8_9ASCO</name>
<sequence length="776" mass="88808">MAAADVIKEDSNLQSIIVHLQRVLLSDNVLATHSNEPRSQVSSTTSDDYLDQLAPIVRDALSLNQTEELRSSLDTITKSKDQEIEILCNGNQNKNDYLESKSIRVNVDMAVEAVTACLQVLDITNKVYELIRDGQRFAALKSMDDLQNIHLKEVQDFGFAQLINKNVPALTQVVRSDSLADLDAWIQNIGELSKNIGYAAFEHVGLLRENWRKIQNKKQELRKYKFNSPVELSYRESNFNYLNNSKVKETLSSLYECSLIHTSLGLSISFHEHFDIQIKPKKEEIVPVTLPFDVSSVESMKTTLQKLQDIFASAAGFEIIDKTISRQIKGLRKSEAVDEFWIQNSQKLISKFKKSLEGVSDKEFLADLRSYLILFTHTVEIFNFDVSSLYSFIIDLFKHFILLSKAEFVKNFTNNLDNDDYMPMMANSFTEYNDISKRIWCKNPIIEGELVVFPRMLYFSPIYLVFCTGMQKFIDGIENFMSDLNVDPCLIEDLIQEIIDLVLVDNVCAAFKERLSSTTREKIVQILLNLEHFEYASTEIEKELEAHKTSGRSTPIILKSTDAFKEARKLAEARIFELVNAIVDDFLDIADYDWLTNQRHTEPSSYLTEMINFLKTMVNSTLVNLPHNVKSFLYLDAFDHLAASLLKFLIEASDSLTPAAVSNFDMDVRYLEKFVDDMAKDSNEMSLTTTFTELRQSIDLLRAEDMSEYNNTMTRMKKYDRVKPENAQALFYKAANAVRQQHPPNSANHSPANSINASTGFSLKQYYKTGVDKFKK</sequence>
<dbReference type="PIRSF" id="PIRSF025007">
    <property type="entry name" value="Sec15"/>
    <property type="match status" value="1"/>
</dbReference>
<dbReference type="InterPro" id="IPR042044">
    <property type="entry name" value="EXOC6PINT-1/Sec15/Tip20_C_dom2"/>
</dbReference>
<proteinExistence type="inferred from homology"/>
<dbReference type="GO" id="GO:0016020">
    <property type="term" value="C:membrane"/>
    <property type="evidence" value="ECO:0007669"/>
    <property type="project" value="TreeGrafter"/>
</dbReference>
<gene>
    <name evidence="8" type="ORF">SAPINGB_P000719</name>
</gene>
<evidence type="ECO:0000313" key="9">
    <source>
        <dbReference type="Proteomes" id="UP000398389"/>
    </source>
</evidence>
<evidence type="ECO:0000256" key="5">
    <source>
        <dbReference type="PIRNR" id="PIRNR025007"/>
    </source>
</evidence>
<dbReference type="Pfam" id="PF04091">
    <property type="entry name" value="Sec15_C"/>
    <property type="match status" value="1"/>
</dbReference>
<dbReference type="GO" id="GO:0090522">
    <property type="term" value="P:vesicle tethering involved in exocytosis"/>
    <property type="evidence" value="ECO:0007669"/>
    <property type="project" value="UniProtKB-UniRule"/>
</dbReference>
<dbReference type="Proteomes" id="UP000398389">
    <property type="component" value="Unassembled WGS sequence"/>
</dbReference>
<comment type="similarity">
    <text evidence="1 5">Belongs to the SEC15 family.</text>
</comment>
<dbReference type="InterPro" id="IPR042045">
    <property type="entry name" value="EXOC6/Sec15_C_dom1"/>
</dbReference>
<dbReference type="GeneID" id="43579542"/>
<evidence type="ECO:0000259" key="7">
    <source>
        <dbReference type="Pfam" id="PF20651"/>
    </source>
</evidence>
<keyword evidence="3 5" id="KW-0268">Exocytosis</keyword>
<evidence type="ECO:0000256" key="3">
    <source>
        <dbReference type="ARBA" id="ARBA00022483"/>
    </source>
</evidence>
<protein>
    <recommendedName>
        <fullName evidence="5">Exocyst complex component SEC15</fullName>
    </recommendedName>
</protein>
<evidence type="ECO:0000256" key="2">
    <source>
        <dbReference type="ARBA" id="ARBA00022448"/>
    </source>
</evidence>
<dbReference type="GO" id="GO:0000145">
    <property type="term" value="C:exocyst"/>
    <property type="evidence" value="ECO:0007669"/>
    <property type="project" value="UniProtKB-UniRule"/>
</dbReference>
<dbReference type="AlphaFoldDB" id="A0A5E8B1H8"/>
<dbReference type="InterPro" id="IPR046361">
    <property type="entry name" value="EXOC6/Sec15_C"/>
</dbReference>
<feature type="domain" description="Exocyst complex component EXOC6/Sec15 N-terminal" evidence="7">
    <location>
        <begin position="66"/>
        <end position="201"/>
    </location>
</feature>
<dbReference type="PANTHER" id="PTHR12702">
    <property type="entry name" value="SEC15"/>
    <property type="match status" value="1"/>
</dbReference>
<keyword evidence="2 5" id="KW-0813">Transport</keyword>
<dbReference type="Gene3D" id="1.10.357.30">
    <property type="entry name" value="Exocyst complex subunit Sec15 C-terminal domain, N-terminal subdomain"/>
    <property type="match status" value="1"/>
</dbReference>
<organism evidence="8 9">
    <name type="scientific">Magnusiomyces paraingens</name>
    <dbReference type="NCBI Taxonomy" id="2606893"/>
    <lineage>
        <taxon>Eukaryota</taxon>
        <taxon>Fungi</taxon>
        <taxon>Dikarya</taxon>
        <taxon>Ascomycota</taxon>
        <taxon>Saccharomycotina</taxon>
        <taxon>Dipodascomycetes</taxon>
        <taxon>Dipodascales</taxon>
        <taxon>Dipodascaceae</taxon>
        <taxon>Magnusiomyces</taxon>
    </lineage>
</organism>
<feature type="domain" description="Exocyst complex subunit EXOC6/Sec15 C-terminal" evidence="6">
    <location>
        <begin position="388"/>
        <end position="733"/>
    </location>
</feature>
<dbReference type="Pfam" id="PF20651">
    <property type="entry name" value="EXOC6_Sec15_N"/>
    <property type="match status" value="1"/>
</dbReference>
<dbReference type="GO" id="GO:0006886">
    <property type="term" value="P:intracellular protein transport"/>
    <property type="evidence" value="ECO:0007669"/>
    <property type="project" value="InterPro"/>
</dbReference>
<dbReference type="Gene3D" id="1.20.58.670">
    <property type="entry name" value="Dsl1p vesicle tethering complex, Tip20p subunit, domain D"/>
    <property type="match status" value="1"/>
</dbReference>
<evidence type="ECO:0000256" key="4">
    <source>
        <dbReference type="ARBA" id="ARBA00023054"/>
    </source>
</evidence>